<dbReference type="AlphaFoldDB" id="B0N4D7"/>
<dbReference type="Pfam" id="PF05368">
    <property type="entry name" value="NmrA"/>
    <property type="match status" value="1"/>
</dbReference>
<name>B0N4D7_9FIRM</name>
<reference evidence="2" key="2">
    <citation type="submission" date="2014-06" db="EMBL/GenBank/DDBJ databases">
        <title>Draft genome sequence of Clostridium ramosum(DSM 1402).</title>
        <authorList>
            <person name="Sudarsanam P."/>
            <person name="Ley R."/>
            <person name="Guruge J."/>
            <person name="Turnbaugh P.J."/>
            <person name="Mahowald M."/>
            <person name="Liep D."/>
            <person name="Gordon J."/>
        </authorList>
    </citation>
    <scope>NUCLEOTIDE SEQUENCE</scope>
    <source>
        <strain evidence="2">DSM 1402</strain>
    </source>
</reference>
<protein>
    <submittedName>
        <fullName evidence="2">NmrA family protein</fullName>
    </submittedName>
</protein>
<dbReference type="HOGENOM" id="CLU_007383_10_4_9"/>
<accession>B0N4D7</accession>
<dbReference type="eggNOG" id="COG0702">
    <property type="taxonomic scope" value="Bacteria"/>
</dbReference>
<proteinExistence type="predicted"/>
<sequence>MEEDKMSKVIVTGVDGNFGGYVARNITQLKEKEDLIFTCPFEEGLKEFKDTGIDCRVANFNHPDEQLVEAFKGGDTILIISAPFVGAKRQAAHKNAIDAAIKAGVKKVVYTSLVNARDVENPSIEKIDHAWTEEYIESTELDYIFLRNSQYAEAMITSYLTSNGNLLSCQGDGKMAYISRLDCAMAAMYALTKDDMHKQVLNINGPELLTLHEFAAIGNRETGMDVKVVDVSEEEVYAGFDAIGVPRTTDGTFKDGSPAPYSSDGMVTFARAIRIGKMDNFTDDFEKLTGVKPRTVAYMFANNSEYGVGARNSTDD</sequence>
<dbReference type="InterPro" id="IPR008030">
    <property type="entry name" value="NmrA-like"/>
</dbReference>
<dbReference type="Gene3D" id="3.40.50.720">
    <property type="entry name" value="NAD(P)-binding Rossmann-like Domain"/>
    <property type="match status" value="1"/>
</dbReference>
<keyword evidence="3" id="KW-1185">Reference proteome</keyword>
<gene>
    <name evidence="2" type="ORF">CLORAM_01488</name>
</gene>
<dbReference type="PANTHER" id="PTHR47129">
    <property type="entry name" value="QUINONE OXIDOREDUCTASE 2"/>
    <property type="match status" value="1"/>
</dbReference>
<dbReference type="Proteomes" id="UP000005798">
    <property type="component" value="Unassembled WGS sequence"/>
</dbReference>
<evidence type="ECO:0000313" key="3">
    <source>
        <dbReference type="Proteomes" id="UP000005798"/>
    </source>
</evidence>
<dbReference type="EMBL" id="ABFX02000005">
    <property type="protein sequence ID" value="EDS18539.1"/>
    <property type="molecule type" value="Genomic_DNA"/>
</dbReference>
<feature type="domain" description="NmrA-like" evidence="1">
    <location>
        <begin position="7"/>
        <end position="239"/>
    </location>
</feature>
<reference evidence="2" key="1">
    <citation type="submission" date="2007-11" db="EMBL/GenBank/DDBJ databases">
        <authorList>
            <person name="Fulton L."/>
            <person name="Clifton S."/>
            <person name="Fulton B."/>
            <person name="Xu J."/>
            <person name="Minx P."/>
            <person name="Pepin K.H."/>
            <person name="Johnson M."/>
            <person name="Thiruvilangam P."/>
            <person name="Bhonagiri V."/>
            <person name="Nash W.E."/>
            <person name="Mardis E.R."/>
            <person name="Wilson R.K."/>
        </authorList>
    </citation>
    <scope>NUCLEOTIDE SEQUENCE [LARGE SCALE GENOMIC DNA]</scope>
    <source>
        <strain evidence="2">DSM 1402</strain>
    </source>
</reference>
<dbReference type="PANTHER" id="PTHR47129:SF1">
    <property type="entry name" value="NMRA-LIKE DOMAIN-CONTAINING PROTEIN"/>
    <property type="match status" value="1"/>
</dbReference>
<dbReference type="InterPro" id="IPR052718">
    <property type="entry name" value="NmrA-type_oxidoreductase"/>
</dbReference>
<evidence type="ECO:0000259" key="1">
    <source>
        <dbReference type="Pfam" id="PF05368"/>
    </source>
</evidence>
<evidence type="ECO:0000313" key="2">
    <source>
        <dbReference type="EMBL" id="EDS18539.1"/>
    </source>
</evidence>
<dbReference type="Gene3D" id="3.90.25.10">
    <property type="entry name" value="UDP-galactose 4-epimerase, domain 1"/>
    <property type="match status" value="1"/>
</dbReference>
<organism evidence="2 3">
    <name type="scientific">Thomasclavelia ramosa DSM 1402</name>
    <dbReference type="NCBI Taxonomy" id="445974"/>
    <lineage>
        <taxon>Bacteria</taxon>
        <taxon>Bacillati</taxon>
        <taxon>Bacillota</taxon>
        <taxon>Erysipelotrichia</taxon>
        <taxon>Erysipelotrichales</taxon>
        <taxon>Coprobacillaceae</taxon>
        <taxon>Thomasclavelia</taxon>
    </lineage>
</organism>
<comment type="caution">
    <text evidence="2">The sequence shown here is derived from an EMBL/GenBank/DDBJ whole genome shotgun (WGS) entry which is preliminary data.</text>
</comment>
<dbReference type="SUPFAM" id="SSF51735">
    <property type="entry name" value="NAD(P)-binding Rossmann-fold domains"/>
    <property type="match status" value="1"/>
</dbReference>
<dbReference type="InterPro" id="IPR036291">
    <property type="entry name" value="NAD(P)-bd_dom_sf"/>
</dbReference>